<dbReference type="InterPro" id="IPR027997">
    <property type="entry name" value="Largen/INSYN1"/>
</dbReference>
<proteinExistence type="predicted"/>
<name>A0AAV6H379_9TELE</name>
<reference evidence="3" key="1">
    <citation type="submission" date="2020-10" db="EMBL/GenBank/DDBJ databases">
        <title>Chromosome-scale genome assembly of the Allis shad, Alosa alosa.</title>
        <authorList>
            <person name="Margot Z."/>
            <person name="Christophe K."/>
            <person name="Cabau C."/>
            <person name="Louis A."/>
            <person name="Berthelot C."/>
            <person name="Parey E."/>
            <person name="Roest Crollius H."/>
            <person name="Montfort J."/>
            <person name="Robinson-Rechavi M."/>
            <person name="Bucao C."/>
            <person name="Bouchez O."/>
            <person name="Gislard M."/>
            <person name="Lluch J."/>
            <person name="Milhes M."/>
            <person name="Lampietro C."/>
            <person name="Lopez Roques C."/>
            <person name="Donnadieu C."/>
            <person name="Braasch I."/>
            <person name="Desvignes T."/>
            <person name="Postlethwait J."/>
            <person name="Bobe J."/>
            <person name="Guiguen Y."/>
        </authorList>
    </citation>
    <scope>NUCLEOTIDE SEQUENCE</scope>
    <source>
        <strain evidence="3">M-15738</strain>
        <tissue evidence="3">Blood</tissue>
    </source>
</reference>
<sequence length="330" mass="35744">MSGAANPESEGVVSKVKVKKQIKTIVQDLENVLGDLKDVAKELKEVVDEIDTLTSSLRLEEEMTDSSKTDTLNSSSSSTTTTTTASSMEKIKPHPDECLCHPPTPPSLNPGVLTVLRKPHPPPPPPRLTPLRPDEHTHTLTHTLTRSRSPGRKPNGTLMRNGVFPGKPTALHNLDSCCPPRPIPVDNSKALVPVVPPPVPMLLSRHDKSRCLQSSAVASNAVVATAATTRERVRFSETVQYHGYCPDCDLQYELDHTDLHLHDELVEEQVSPTHRCCSSPSSPPLPLENGGLTTSHSFPLSGPMPPPCTPHSSTLKPAKTILRKSTTTTV</sequence>
<dbReference type="Pfam" id="PF15252">
    <property type="entry name" value="DUF4589"/>
    <property type="match status" value="1"/>
</dbReference>
<evidence type="ECO:0000313" key="3">
    <source>
        <dbReference type="EMBL" id="KAG5280532.1"/>
    </source>
</evidence>
<dbReference type="GO" id="GO:0045793">
    <property type="term" value="P:positive regulation of cell size"/>
    <property type="evidence" value="ECO:0007669"/>
    <property type="project" value="TreeGrafter"/>
</dbReference>
<keyword evidence="4" id="KW-1185">Reference proteome</keyword>
<dbReference type="AlphaFoldDB" id="A0AAV6H379"/>
<keyword evidence="1" id="KW-0175">Coiled coil</keyword>
<feature type="region of interest" description="Disordered" evidence="2">
    <location>
        <begin position="51"/>
        <end position="111"/>
    </location>
</feature>
<feature type="compositionally biased region" description="Basic and acidic residues" evidence="2">
    <location>
        <begin position="89"/>
        <end position="99"/>
    </location>
</feature>
<feature type="compositionally biased region" description="Basic and acidic residues" evidence="2">
    <location>
        <begin position="58"/>
        <end position="68"/>
    </location>
</feature>
<feature type="compositionally biased region" description="Low complexity" evidence="2">
    <location>
        <begin position="69"/>
        <end position="87"/>
    </location>
</feature>
<evidence type="ECO:0000256" key="2">
    <source>
        <dbReference type="SAM" id="MobiDB-lite"/>
    </source>
</evidence>
<organism evidence="3 4">
    <name type="scientific">Alosa alosa</name>
    <name type="common">allis shad</name>
    <dbReference type="NCBI Taxonomy" id="278164"/>
    <lineage>
        <taxon>Eukaryota</taxon>
        <taxon>Metazoa</taxon>
        <taxon>Chordata</taxon>
        <taxon>Craniata</taxon>
        <taxon>Vertebrata</taxon>
        <taxon>Euteleostomi</taxon>
        <taxon>Actinopterygii</taxon>
        <taxon>Neopterygii</taxon>
        <taxon>Teleostei</taxon>
        <taxon>Clupei</taxon>
        <taxon>Clupeiformes</taxon>
        <taxon>Clupeoidei</taxon>
        <taxon>Clupeidae</taxon>
        <taxon>Alosa</taxon>
    </lineage>
</organism>
<evidence type="ECO:0000256" key="1">
    <source>
        <dbReference type="ARBA" id="ARBA00023054"/>
    </source>
</evidence>
<accession>A0AAV6H379</accession>
<evidence type="ECO:0000313" key="4">
    <source>
        <dbReference type="Proteomes" id="UP000823561"/>
    </source>
</evidence>
<dbReference type="Proteomes" id="UP000823561">
    <property type="component" value="Chromosome 5"/>
</dbReference>
<dbReference type="PANTHER" id="PTHR15917">
    <property type="match status" value="1"/>
</dbReference>
<dbReference type="PANTHER" id="PTHR15917:SF0">
    <property type="entry name" value="PROTEIN LARGEN"/>
    <property type="match status" value="1"/>
</dbReference>
<dbReference type="EMBL" id="JADWDJ010000005">
    <property type="protein sequence ID" value="KAG5280532.1"/>
    <property type="molecule type" value="Genomic_DNA"/>
</dbReference>
<feature type="region of interest" description="Disordered" evidence="2">
    <location>
        <begin position="272"/>
        <end position="315"/>
    </location>
</feature>
<gene>
    <name evidence="3" type="ORF">AALO_G00061120</name>
</gene>
<dbReference type="GO" id="GO:0045727">
    <property type="term" value="P:positive regulation of translation"/>
    <property type="evidence" value="ECO:0007669"/>
    <property type="project" value="TreeGrafter"/>
</dbReference>
<evidence type="ECO:0008006" key="5">
    <source>
        <dbReference type="Google" id="ProtNLM"/>
    </source>
</evidence>
<comment type="caution">
    <text evidence="3">The sequence shown here is derived from an EMBL/GenBank/DDBJ whole genome shotgun (WGS) entry which is preliminary data.</text>
</comment>
<protein>
    <recommendedName>
        <fullName evidence="5">Proline rich 16</fullName>
    </recommendedName>
</protein>